<dbReference type="PANTHER" id="PTHR23427">
    <property type="entry name" value="SURFEIT LOCUS PROTEIN"/>
    <property type="match status" value="1"/>
</dbReference>
<dbReference type="Proteomes" id="UP001258017">
    <property type="component" value="Unassembled WGS sequence"/>
</dbReference>
<keyword evidence="4 6" id="KW-1133">Transmembrane helix</keyword>
<keyword evidence="3 6" id="KW-0812">Transmembrane</keyword>
<evidence type="ECO:0000256" key="2">
    <source>
        <dbReference type="ARBA" id="ARBA00007165"/>
    </source>
</evidence>
<organism evidence="7 8">
    <name type="scientific">Odynerus spinipes</name>
    <dbReference type="NCBI Taxonomy" id="1348599"/>
    <lineage>
        <taxon>Eukaryota</taxon>
        <taxon>Metazoa</taxon>
        <taxon>Ecdysozoa</taxon>
        <taxon>Arthropoda</taxon>
        <taxon>Hexapoda</taxon>
        <taxon>Insecta</taxon>
        <taxon>Pterygota</taxon>
        <taxon>Neoptera</taxon>
        <taxon>Endopterygota</taxon>
        <taxon>Hymenoptera</taxon>
        <taxon>Apocrita</taxon>
        <taxon>Aculeata</taxon>
        <taxon>Vespoidea</taxon>
        <taxon>Vespidae</taxon>
        <taxon>Eumeninae</taxon>
        <taxon>Odynerus</taxon>
    </lineage>
</organism>
<dbReference type="GO" id="GO:0033617">
    <property type="term" value="P:mitochondrial respiratory chain complex IV assembly"/>
    <property type="evidence" value="ECO:0007669"/>
    <property type="project" value="TreeGrafter"/>
</dbReference>
<comment type="caution">
    <text evidence="7">The sequence shown here is derived from an EMBL/GenBank/DDBJ whole genome shotgun (WGS) entry which is preliminary data.</text>
</comment>
<keyword evidence="6" id="KW-0496">Mitochondrion</keyword>
<keyword evidence="8" id="KW-1185">Reference proteome</keyword>
<dbReference type="GO" id="GO:0005743">
    <property type="term" value="C:mitochondrial inner membrane"/>
    <property type="evidence" value="ECO:0007669"/>
    <property type="project" value="UniProtKB-SubCell"/>
</dbReference>
<feature type="transmembrane region" description="Helical" evidence="6">
    <location>
        <begin position="271"/>
        <end position="291"/>
    </location>
</feature>
<dbReference type="PROSITE" id="PS50895">
    <property type="entry name" value="SURF1"/>
    <property type="match status" value="1"/>
</dbReference>
<evidence type="ECO:0000256" key="4">
    <source>
        <dbReference type="ARBA" id="ARBA00022989"/>
    </source>
</evidence>
<feature type="transmembrane region" description="Helical" evidence="6">
    <location>
        <begin position="63"/>
        <end position="81"/>
    </location>
</feature>
<reference evidence="7" key="2">
    <citation type="journal article" date="2023" name="Commun. Biol.">
        <title>Intrasexual cuticular hydrocarbon dimorphism in a wasp sheds light on hydrocarbon biosynthesis genes in Hymenoptera.</title>
        <authorList>
            <person name="Moris V.C."/>
            <person name="Podsiadlowski L."/>
            <person name="Martin S."/>
            <person name="Oeyen J.P."/>
            <person name="Donath A."/>
            <person name="Petersen M."/>
            <person name="Wilbrandt J."/>
            <person name="Misof B."/>
            <person name="Liedtke D."/>
            <person name="Thamm M."/>
            <person name="Scheiner R."/>
            <person name="Schmitt T."/>
            <person name="Niehuis O."/>
        </authorList>
    </citation>
    <scope>NUCLEOTIDE SEQUENCE</scope>
    <source>
        <strain evidence="7">GBR_01_08_01A</strain>
    </source>
</reference>
<evidence type="ECO:0000256" key="1">
    <source>
        <dbReference type="ARBA" id="ARBA00004370"/>
    </source>
</evidence>
<evidence type="ECO:0000313" key="7">
    <source>
        <dbReference type="EMBL" id="KAK2584010.1"/>
    </source>
</evidence>
<comment type="function">
    <text evidence="6">Probably involved in the biogenesis of the COX complex.</text>
</comment>
<proteinExistence type="inferred from homology"/>
<comment type="similarity">
    <text evidence="2 6">Belongs to the SURF1 family.</text>
</comment>
<accession>A0AAD9RQE6</accession>
<name>A0AAD9RQE6_9HYME</name>
<dbReference type="AlphaFoldDB" id="A0AAD9RQE6"/>
<dbReference type="EMBL" id="JAIFRP010000026">
    <property type="protein sequence ID" value="KAK2584010.1"/>
    <property type="molecule type" value="Genomic_DNA"/>
</dbReference>
<evidence type="ECO:0000256" key="3">
    <source>
        <dbReference type="ARBA" id="ARBA00022692"/>
    </source>
</evidence>
<dbReference type="CDD" id="cd06662">
    <property type="entry name" value="SURF1"/>
    <property type="match status" value="1"/>
</dbReference>
<keyword evidence="6" id="KW-0999">Mitochondrion inner membrane</keyword>
<evidence type="ECO:0000313" key="8">
    <source>
        <dbReference type="Proteomes" id="UP001258017"/>
    </source>
</evidence>
<dbReference type="InterPro" id="IPR002994">
    <property type="entry name" value="Surf1/Shy1"/>
</dbReference>
<comment type="subcellular location">
    <subcellularLocation>
        <location evidence="1">Membrane</location>
    </subcellularLocation>
    <subcellularLocation>
        <location evidence="6">Mitochondrion inner membrane</location>
        <topology evidence="6">Multi-pass membrane protein</topology>
    </subcellularLocation>
</comment>
<keyword evidence="5 6" id="KW-0472">Membrane</keyword>
<evidence type="ECO:0000256" key="5">
    <source>
        <dbReference type="ARBA" id="ARBA00023136"/>
    </source>
</evidence>
<evidence type="ECO:0000256" key="6">
    <source>
        <dbReference type="RuleBase" id="RU363076"/>
    </source>
</evidence>
<sequence>MNFTCIRNFSNLAKRTLVNHCQYKDKGRLLLFNNVKIHVINRSKVSRPSLYDTSRKNNKSINLYGYFLLGVPISTFLLGTWQLRRRQWKLQLIEDLKSQMNMKPVDLVENIEQLDSMEYHMVKVRGKFLHEKEFFLGPRSLTSHGNYANSGSLFSRRMTSGWHVITPFKVEDQDLTILVNRGWIPHNAKSLPLSKVENTVEITGVVRKEEQHSSFVPANDPEGGQWCYRDIKTMADIAGTSPVYVDLWSKQDPSNGPISCQTNINVRNEHFTYMITWYTLSVCTALMWYQAFIKKIPVF</sequence>
<gene>
    <name evidence="7" type="ORF">KPH14_006467</name>
</gene>
<protein>
    <recommendedName>
        <fullName evidence="6">SURF1-like protein</fullName>
    </recommendedName>
</protein>
<reference evidence="7" key="1">
    <citation type="submission" date="2021-08" db="EMBL/GenBank/DDBJ databases">
        <authorList>
            <person name="Misof B."/>
            <person name="Oliver O."/>
            <person name="Podsiadlowski L."/>
            <person name="Donath A."/>
            <person name="Peters R."/>
            <person name="Mayer C."/>
            <person name="Rust J."/>
            <person name="Gunkel S."/>
            <person name="Lesny P."/>
            <person name="Martin S."/>
            <person name="Oeyen J.P."/>
            <person name="Petersen M."/>
            <person name="Panagiotis P."/>
            <person name="Wilbrandt J."/>
            <person name="Tanja T."/>
        </authorList>
    </citation>
    <scope>NUCLEOTIDE SEQUENCE</scope>
    <source>
        <strain evidence="7">GBR_01_08_01A</strain>
        <tissue evidence="7">Thorax + abdomen</tissue>
    </source>
</reference>
<dbReference type="InterPro" id="IPR045214">
    <property type="entry name" value="Surf1/Surf4"/>
</dbReference>
<dbReference type="Pfam" id="PF02104">
    <property type="entry name" value="SURF1"/>
    <property type="match status" value="1"/>
</dbReference>
<dbReference type="PANTHER" id="PTHR23427:SF2">
    <property type="entry name" value="SURFEIT LOCUS PROTEIN 1"/>
    <property type="match status" value="1"/>
</dbReference>